<dbReference type="Pfam" id="PF10049">
    <property type="entry name" value="DUF2283"/>
    <property type="match status" value="1"/>
</dbReference>
<dbReference type="Proteomes" id="UP000629098">
    <property type="component" value="Unassembled WGS sequence"/>
</dbReference>
<gene>
    <name evidence="1" type="ORF">ICL16_00160</name>
</gene>
<evidence type="ECO:0000313" key="1">
    <source>
        <dbReference type="EMBL" id="MBD2770580.1"/>
    </source>
</evidence>
<comment type="caution">
    <text evidence="1">The sequence shown here is derived from an EMBL/GenBank/DDBJ whole genome shotgun (WGS) entry which is preliminary data.</text>
</comment>
<accession>A0A8J7C936</accession>
<protein>
    <submittedName>
        <fullName evidence="1">DUF2283 domain-containing protein</fullName>
    </submittedName>
</protein>
<dbReference type="InterPro" id="IPR019270">
    <property type="entry name" value="DUF2283"/>
</dbReference>
<evidence type="ECO:0000313" key="2">
    <source>
        <dbReference type="Proteomes" id="UP000629098"/>
    </source>
</evidence>
<keyword evidence="2" id="KW-1185">Reference proteome</keyword>
<organism evidence="1 2">
    <name type="scientific">Iningainema tapete BLCC-T55</name>
    <dbReference type="NCBI Taxonomy" id="2748662"/>
    <lineage>
        <taxon>Bacteria</taxon>
        <taxon>Bacillati</taxon>
        <taxon>Cyanobacteriota</taxon>
        <taxon>Cyanophyceae</taxon>
        <taxon>Nostocales</taxon>
        <taxon>Scytonemataceae</taxon>
        <taxon>Iningainema tapete</taxon>
    </lineage>
</organism>
<proteinExistence type="predicted"/>
<dbReference type="EMBL" id="JACXAE010000001">
    <property type="protein sequence ID" value="MBD2770580.1"/>
    <property type="molecule type" value="Genomic_DNA"/>
</dbReference>
<name>A0A8J7C936_9CYAN</name>
<dbReference type="AlphaFoldDB" id="A0A8J7C936"/>
<dbReference type="RefSeq" id="WP_190824881.1">
    <property type="nucleotide sequence ID" value="NZ_CAWPPI010000001.1"/>
</dbReference>
<reference evidence="1" key="1">
    <citation type="submission" date="2020-09" db="EMBL/GenBank/DDBJ databases">
        <title>Iningainema tapete sp. nov. (Scytonemataceae, Cyanobacteria) from greenhouses in central Florida (USA) produces two types of nodularin with biosynthetic potential for microcystin-LR and anabaenopeptins.</title>
        <authorList>
            <person name="Berthold D.E."/>
            <person name="Lefler F.W."/>
            <person name="Huang I.-S."/>
            <person name="Abdulla H."/>
            <person name="Zimba P.V."/>
            <person name="Laughinghouse H.D. IV."/>
        </authorList>
    </citation>
    <scope>NUCLEOTIDE SEQUENCE</scope>
    <source>
        <strain evidence="1">BLCCT55</strain>
    </source>
</reference>
<sequence>MRLKDGFSVNTEEIANDVLVDFDTDGHVITIDIDFASKKLDLQTVEIVDFPIIVRS</sequence>